<keyword evidence="3" id="KW-1185">Reference proteome</keyword>
<dbReference type="EMBL" id="CP006745">
    <property type="protein sequence ID" value="AHC73821.1"/>
    <property type="molecule type" value="Genomic_DNA"/>
</dbReference>
<dbReference type="Proteomes" id="UP000018700">
    <property type="component" value="Chromosome"/>
</dbReference>
<dbReference type="PANTHER" id="PTHR23131:SF4">
    <property type="entry name" value="METALLO-BETA-LACTAMASE SUPERFAMILY POTEIN"/>
    <property type="match status" value="1"/>
</dbReference>
<dbReference type="Gene3D" id="1.10.10.10">
    <property type="entry name" value="Winged helix-like DNA-binding domain superfamily/Winged helix DNA-binding domain"/>
    <property type="match status" value="1"/>
</dbReference>
<dbReference type="InterPro" id="IPR036866">
    <property type="entry name" value="RibonucZ/Hydroxyglut_hydro"/>
</dbReference>
<feature type="domain" description="Metallo-beta-lactamase" evidence="1">
    <location>
        <begin position="39"/>
        <end position="256"/>
    </location>
</feature>
<sequence>MKTNVDYIYGNTLPNPGTTMEVYPGIRWIRMPLPFALDHVNLFLLDDGMDGWVLVDTGVASKLTQDLWELILANELCDKQISRIFVTHFHPDHVGNAGWLCKRTGAQLCMSRTEWLSARITLVERQESFQEDAQNFYSLAGISDLSTFEVNGFARQFHQLVSPIPPTYSRISAKTSFLISGKTWVPILSEGHSPEHVCLYCDESNVLIGGDFLLPQISPNVSVWWNEPEVNPLGDYIQFLESLNYMSLSILVLPGHELPYNGLQKRCSALLSHHREQLKLALEVCSVPSTAIDITYKMFKRQFETSQLSFAIGETLAHLNYLIETGKIERNLDLSGHWRYKLK</sequence>
<dbReference type="OrthoDB" id="2971563at2"/>
<proteinExistence type="predicted"/>
<accession>V9TTA9</accession>
<dbReference type="InterPro" id="IPR050662">
    <property type="entry name" value="Sec-metab_biosynth-thioest"/>
</dbReference>
<dbReference type="HOGENOM" id="CLU_048478_0_1_5"/>
<name>V9TTA9_9PROT</name>
<reference evidence="2 3" key="1">
    <citation type="journal article" date="2013" name="PLoS ONE">
        <title>Bacterial endosymbiosis in a chordate host: long-term co-evolution and conservation of secondary metabolism.</title>
        <authorList>
            <person name="Kwan J.C."/>
            <person name="Schmidt E.W."/>
        </authorList>
    </citation>
    <scope>NUCLEOTIDE SEQUENCE [LARGE SCALE GENOMIC DNA]</scope>
    <source>
        <strain evidence="3">faulkneri L5</strain>
    </source>
</reference>
<dbReference type="SUPFAM" id="SSF56281">
    <property type="entry name" value="Metallo-hydrolase/oxidoreductase"/>
    <property type="match status" value="1"/>
</dbReference>
<protein>
    <submittedName>
        <fullName evidence="2">Beta-lactamase-like protein</fullName>
    </submittedName>
</protein>
<dbReference type="Gene3D" id="3.60.15.10">
    <property type="entry name" value="Ribonuclease Z/Hydroxyacylglutathione hydrolase-like"/>
    <property type="match status" value="1"/>
</dbReference>
<dbReference type="AlphaFoldDB" id="V9TTA9"/>
<dbReference type="KEGG" id="efk:P856_610"/>
<dbReference type="STRING" id="1401328.P856_610"/>
<gene>
    <name evidence="2" type="ORF">P856_610</name>
</gene>
<evidence type="ECO:0000259" key="1">
    <source>
        <dbReference type="SMART" id="SM00849"/>
    </source>
</evidence>
<organism evidence="2 3">
    <name type="scientific">Candidatus Endolissoclinum faulkneri L5</name>
    <dbReference type="NCBI Taxonomy" id="1401328"/>
    <lineage>
        <taxon>Bacteria</taxon>
        <taxon>Pseudomonadati</taxon>
        <taxon>Pseudomonadota</taxon>
        <taxon>Alphaproteobacteria</taxon>
        <taxon>Rhodospirillales</taxon>
        <taxon>Rhodospirillaceae</taxon>
        <taxon>Candidatus Endolissoclinum</taxon>
    </lineage>
</organism>
<dbReference type="SMART" id="SM00849">
    <property type="entry name" value="Lactamase_B"/>
    <property type="match status" value="1"/>
</dbReference>
<evidence type="ECO:0000313" key="3">
    <source>
        <dbReference type="Proteomes" id="UP000018700"/>
    </source>
</evidence>
<dbReference type="InterPro" id="IPR048933">
    <property type="entry name" value="B_lactamase-like_C"/>
</dbReference>
<dbReference type="InterPro" id="IPR036388">
    <property type="entry name" value="WH-like_DNA-bd_sf"/>
</dbReference>
<dbReference type="InterPro" id="IPR001279">
    <property type="entry name" value="Metallo-B-lactamas"/>
</dbReference>
<evidence type="ECO:0000313" key="2">
    <source>
        <dbReference type="EMBL" id="AHC73821.1"/>
    </source>
</evidence>
<dbReference type="PANTHER" id="PTHR23131">
    <property type="entry name" value="ENDORIBONUCLEASE LACTB2"/>
    <property type="match status" value="1"/>
</dbReference>
<dbReference type="Pfam" id="PF21221">
    <property type="entry name" value="B_lactamase-like_C"/>
    <property type="match status" value="1"/>
</dbReference>
<dbReference type="Pfam" id="PF00753">
    <property type="entry name" value="Lactamase_B"/>
    <property type="match status" value="1"/>
</dbReference>
<dbReference type="eggNOG" id="COG0491">
    <property type="taxonomic scope" value="Bacteria"/>
</dbReference>
<dbReference type="RefSeq" id="WP_052323029.1">
    <property type="nucleotide sequence ID" value="NZ_CP006745.1"/>
</dbReference>